<accession>A0A2Z3HX11</accession>
<dbReference type="Pfam" id="PF02397">
    <property type="entry name" value="Bac_transf"/>
    <property type="match status" value="1"/>
</dbReference>
<organism evidence="4 5">
    <name type="scientific">Phenylobacterium parvum</name>
    <dbReference type="NCBI Taxonomy" id="2201350"/>
    <lineage>
        <taxon>Bacteria</taxon>
        <taxon>Pseudomonadati</taxon>
        <taxon>Pseudomonadota</taxon>
        <taxon>Alphaproteobacteria</taxon>
        <taxon>Caulobacterales</taxon>
        <taxon>Caulobacteraceae</taxon>
        <taxon>Phenylobacterium</taxon>
    </lineage>
</organism>
<evidence type="ECO:0000313" key="4">
    <source>
        <dbReference type="EMBL" id="AWM78796.1"/>
    </source>
</evidence>
<protein>
    <submittedName>
        <fullName evidence="4">Lipid carrier--UDP-N-acetylgalactosaminyltransferase</fullName>
    </submittedName>
</protein>
<comment type="similarity">
    <text evidence="1">Belongs to the bacterial sugar transferase family.</text>
</comment>
<evidence type="ECO:0000256" key="2">
    <source>
        <dbReference type="ARBA" id="ARBA00023169"/>
    </source>
</evidence>
<dbReference type="OrthoDB" id="9808602at2"/>
<dbReference type="PANTHER" id="PTHR30576">
    <property type="entry name" value="COLANIC BIOSYNTHESIS UDP-GLUCOSE LIPID CARRIER TRANSFERASE"/>
    <property type="match status" value="1"/>
</dbReference>
<dbReference type="GO" id="GO:0000271">
    <property type="term" value="P:polysaccharide biosynthetic process"/>
    <property type="evidence" value="ECO:0007669"/>
    <property type="project" value="UniProtKB-KW"/>
</dbReference>
<name>A0A2Z3HX11_9CAUL</name>
<reference evidence="5" key="1">
    <citation type="submission" date="2018-05" db="EMBL/GenBank/DDBJ databases">
        <title>Genome sequencing of Phenylobacterium sp. HYN0004.</title>
        <authorList>
            <person name="Yi H."/>
            <person name="Baek C."/>
        </authorList>
    </citation>
    <scope>NUCLEOTIDE SEQUENCE [LARGE SCALE GENOMIC DNA]</scope>
    <source>
        <strain evidence="5">HYN0004</strain>
    </source>
</reference>
<dbReference type="RefSeq" id="WP_110451362.1">
    <property type="nucleotide sequence ID" value="NZ_CP029479.1"/>
</dbReference>
<evidence type="ECO:0000256" key="1">
    <source>
        <dbReference type="ARBA" id="ARBA00006464"/>
    </source>
</evidence>
<evidence type="ECO:0000313" key="5">
    <source>
        <dbReference type="Proteomes" id="UP000247763"/>
    </source>
</evidence>
<dbReference type="PANTHER" id="PTHR30576:SF10">
    <property type="entry name" value="SLL5057 PROTEIN"/>
    <property type="match status" value="1"/>
</dbReference>
<gene>
    <name evidence="4" type="ORF">HYN04_08995</name>
</gene>
<dbReference type="AlphaFoldDB" id="A0A2Z3HX11"/>
<feature type="domain" description="Bacterial sugar transferase" evidence="3">
    <location>
        <begin position="2"/>
        <end position="179"/>
    </location>
</feature>
<dbReference type="KEGG" id="phb:HYN04_08995"/>
<keyword evidence="2" id="KW-0270">Exopolysaccharide synthesis</keyword>
<dbReference type="Proteomes" id="UP000247763">
    <property type="component" value="Chromosome"/>
</dbReference>
<keyword evidence="5" id="KW-1185">Reference proteome</keyword>
<dbReference type="EMBL" id="CP029479">
    <property type="protein sequence ID" value="AWM78796.1"/>
    <property type="molecule type" value="Genomic_DNA"/>
</dbReference>
<dbReference type="GO" id="GO:0016780">
    <property type="term" value="F:phosphotransferase activity, for other substituted phosphate groups"/>
    <property type="evidence" value="ECO:0007669"/>
    <property type="project" value="TreeGrafter"/>
</dbReference>
<dbReference type="InterPro" id="IPR003362">
    <property type="entry name" value="Bact_transf"/>
</dbReference>
<evidence type="ECO:0000259" key="3">
    <source>
        <dbReference type="Pfam" id="PF02397"/>
    </source>
</evidence>
<sequence length="186" mass="20950">MKRGLDIAAAAAGLLLLWPVLLGIGLVVRLDSPGPALHWSRRFGADNRLFLMPKFRTMRTDAPDVATEALQDPDRWITPAGRWLRRTSLDELPQLWSIFIGQMSLVGPRPALHTQDDLIEMRTRLGVQVLRPGLTGWAQVNGRDVIDLNRKVELDAEYLARRSLRFDVAVILLTLREVFTGRGVTH</sequence>
<proteinExistence type="inferred from homology"/>
<keyword evidence="4" id="KW-0808">Transferase</keyword>